<keyword evidence="2" id="KW-0812">Transmembrane</keyword>
<proteinExistence type="predicted"/>
<evidence type="ECO:0000256" key="4">
    <source>
        <dbReference type="ARBA" id="ARBA00023136"/>
    </source>
</evidence>
<keyword evidence="3" id="KW-1133">Transmembrane helix</keyword>
<dbReference type="GO" id="GO:0005886">
    <property type="term" value="C:plasma membrane"/>
    <property type="evidence" value="ECO:0007669"/>
    <property type="project" value="InterPro"/>
</dbReference>
<evidence type="ECO:0000256" key="3">
    <source>
        <dbReference type="ARBA" id="ARBA00022989"/>
    </source>
</evidence>
<evidence type="ECO:0000313" key="7">
    <source>
        <dbReference type="Proteomes" id="UP000219020"/>
    </source>
</evidence>
<dbReference type="PANTHER" id="PTHR36985:SF1">
    <property type="entry name" value="TRANSLOCATION AND ASSEMBLY MODULE SUBUNIT TAMB"/>
    <property type="match status" value="1"/>
</dbReference>
<gene>
    <name evidence="6" type="ORF">BTN49_1738</name>
</gene>
<organism evidence="6 7">
    <name type="scientific">Candidatus Enterovibrio escicola</name>
    <dbReference type="NCBI Taxonomy" id="1927127"/>
    <lineage>
        <taxon>Bacteria</taxon>
        <taxon>Pseudomonadati</taxon>
        <taxon>Pseudomonadota</taxon>
        <taxon>Gammaproteobacteria</taxon>
        <taxon>Vibrionales</taxon>
        <taxon>Vibrionaceae</taxon>
        <taxon>Enterovibrio</taxon>
    </lineage>
</organism>
<dbReference type="Pfam" id="PF04357">
    <property type="entry name" value="TamB"/>
    <property type="match status" value="1"/>
</dbReference>
<dbReference type="PANTHER" id="PTHR36985">
    <property type="entry name" value="TRANSLOCATION AND ASSEMBLY MODULE SUBUNIT TAMB"/>
    <property type="match status" value="1"/>
</dbReference>
<sequence>MKRLTITVILFLVLSIVGVGVLLLTSAGMKFAIWGAKKALPELTIKNQKGTLFNGFTLMGLSYKSPSFSLTGKRFSLDINSKCLRTLVLCIDGITADGLVVTVGENKRFTEGISRSKPIMNISTPVQVFISGVVLNDINLNIFGNKVHWDSLETSAQMRGNTFILKSTQWQGINFQPASLDGKETKNLNTTAYAKQAYILPYVNIPLNVVIERFELKDAELFFPEKQIIHHFLLQGHGSGNEVTLEQVILDVTQGNVSLNGKVTLKGEYPLTLNATTKIFMAPFGGHTLQLEAKGDLKKLVLNAKLQGVLVATLSGDIDVLDPDLPFSFLLISKNLQWPINLSAEYLLSSTVLRAEGSLDNYRATFNTIISGDSIPDITLKTNLSGDLLHVSLSDLELDLLDGDIAGMAEASWEDTVKWQTELKINNIQLGLKWPNVEGQLSGRLKHHAYLTPRGGWQIEVPELDIEGIIRGKKFSLVGQIDATDEKGKGDIKVETEGLLLLHGPNKLVVTGRIDKELDLKLFIDFPSLAASLPQAGGSIKGDLSLSGTLETPKAVMNINANTLRWQTLVSINTLSISGSYTLLPIVGGELIVKMSGVRTGSVDLQELSLRVFGDETDQIISLTVRGELVGGDVVIRGSLDHDKSWKGTLSSSKIMTPVGSWILVNVVPLGFDANTHNIYIGTFCLMQNQSRVCLDQPMSISDSGKAMVSIINLNMDVIQSYLPVMMMIKGRLDANAKVSWTSNSLPTVTVSVSLSKGSVVRQLAQPLTVGWNKINLNAVFDNEKLDADLLIDLTDNGSASLNAVITNISSPDPILNSSFSLNRLDLDVLAPMLGDNTKLAGELNGDVVLRGALDSPSANGNITLTRLKLQSFSVPLEVHEGKITLELVGHRGQINGDIKTLDGDLILSGKANWTKLDSWLASLNMKGEKLMVRVSPNLSLELTPNVTLKVTSTQVDVTGNVSVPWGRILVKSLPESAVKVSSDVVLLNNELQPVIQDKFSPNTVNVTINVNIGNDVKLEAFGLTTMLVGNINLVSNHKGSSVNGAINLENGTYRSFGQDLLIKKGYIQFTGPLKEPDFQVEAIRNPNTMESGVEVGIRVTGFADETEVQVFSDPVMPQANILSYLVRGRNLDSESDGHMMTSLLISFGLSKSGKLVGQFGEIFGVQDLTLDTSGRGGGEKVEVSGYILPGLQVKYGVGIFTKLLEFTVRYRLLKNLYIEAVSGKDIGMDLLYQFSIK</sequence>
<keyword evidence="4" id="KW-0472">Membrane</keyword>
<evidence type="ECO:0000259" key="5">
    <source>
        <dbReference type="Pfam" id="PF04357"/>
    </source>
</evidence>
<dbReference type="AlphaFoldDB" id="A0A2A5T3P4"/>
<reference evidence="7" key="1">
    <citation type="submission" date="2017-04" db="EMBL/GenBank/DDBJ databases">
        <title>Genome evolution of the luminous symbionts of deep sea anglerfish.</title>
        <authorList>
            <person name="Hendry T.A."/>
        </authorList>
    </citation>
    <scope>NUCLEOTIDE SEQUENCE [LARGE SCALE GENOMIC DNA]</scope>
</reference>
<evidence type="ECO:0000313" key="6">
    <source>
        <dbReference type="EMBL" id="PCS22774.1"/>
    </source>
</evidence>
<name>A0A2A5T3P4_9GAMM</name>
<dbReference type="GO" id="GO:0097347">
    <property type="term" value="C:TAM protein secretion complex"/>
    <property type="evidence" value="ECO:0007669"/>
    <property type="project" value="TreeGrafter"/>
</dbReference>
<dbReference type="InterPro" id="IPR007452">
    <property type="entry name" value="TamB_C"/>
</dbReference>
<comment type="caution">
    <text evidence="6">The sequence shown here is derived from an EMBL/GenBank/DDBJ whole genome shotgun (WGS) entry which is preliminary data.</text>
</comment>
<comment type="subcellular location">
    <subcellularLocation>
        <location evidence="1">Membrane</location>
        <topology evidence="1">Single-pass membrane protein</topology>
    </subcellularLocation>
</comment>
<evidence type="ECO:0000256" key="2">
    <source>
        <dbReference type="ARBA" id="ARBA00022692"/>
    </source>
</evidence>
<dbReference type="EMBL" id="NBYY01000015">
    <property type="protein sequence ID" value="PCS22774.1"/>
    <property type="molecule type" value="Genomic_DNA"/>
</dbReference>
<evidence type="ECO:0000256" key="1">
    <source>
        <dbReference type="ARBA" id="ARBA00004167"/>
    </source>
</evidence>
<dbReference type="GO" id="GO:0009306">
    <property type="term" value="P:protein secretion"/>
    <property type="evidence" value="ECO:0007669"/>
    <property type="project" value="InterPro"/>
</dbReference>
<accession>A0A2A5T3P4</accession>
<protein>
    <submittedName>
        <fullName evidence="6">Uncharacterized protein YtfN</fullName>
    </submittedName>
</protein>
<feature type="domain" description="Translocation and assembly module TamB C-terminal" evidence="5">
    <location>
        <begin position="901"/>
        <end position="1235"/>
    </location>
</feature>
<dbReference type="Proteomes" id="UP000219020">
    <property type="component" value="Unassembled WGS sequence"/>
</dbReference>
<keyword evidence="7" id="KW-1185">Reference proteome</keyword>